<feature type="transmembrane region" description="Helical" evidence="2">
    <location>
        <begin position="88"/>
        <end position="108"/>
    </location>
</feature>
<dbReference type="RefSeq" id="WP_268050628.1">
    <property type="nucleotide sequence ID" value="NZ_JAPQES010000005.1"/>
</dbReference>
<feature type="domain" description="EamA" evidence="3">
    <location>
        <begin position="179"/>
        <end position="316"/>
    </location>
</feature>
<dbReference type="Pfam" id="PF00892">
    <property type="entry name" value="EamA"/>
    <property type="match status" value="2"/>
</dbReference>
<feature type="transmembrane region" description="Helical" evidence="2">
    <location>
        <begin position="179"/>
        <end position="205"/>
    </location>
</feature>
<feature type="transmembrane region" description="Helical" evidence="2">
    <location>
        <begin position="120"/>
        <end position="142"/>
    </location>
</feature>
<sequence>MKNIASLTLQRDLHYAKNGIANCLISGITWGIDAILLGYLLTNYPFNDTNTAMQAPLIAACIHTGFSSFFILLYNFYTGKIKEFGRCLFSKAGILIIICAICSGPLAMSGYLLGINMAGASYAAVITSSYPAIGTVLAVIFLKEKLNKRTLIGILLCVVGAIATGYMSPTNILYPKFYLGIIFAFIAALGWGLEGVFGAYVMDIVDPEIAISVRQTASFFMYIFCVIPFIKGFKILFNSFTASNMIILILAGILCSVSYITWYFGLSMTGVGRAMALNITYPLWVIILEWLITGVQASPNLIIGCLIIVFGAILVSGNPKEMLRLREYKE</sequence>
<dbReference type="PANTHER" id="PTHR22911:SF137">
    <property type="entry name" value="SOLUTE CARRIER FAMILY 35 MEMBER G2-RELATED"/>
    <property type="match status" value="1"/>
</dbReference>
<evidence type="ECO:0000259" key="3">
    <source>
        <dbReference type="Pfam" id="PF00892"/>
    </source>
</evidence>
<evidence type="ECO:0000313" key="4">
    <source>
        <dbReference type="EMBL" id="MCY6371745.1"/>
    </source>
</evidence>
<accession>A0ABT4CRQ1</accession>
<dbReference type="InterPro" id="IPR000620">
    <property type="entry name" value="EamA_dom"/>
</dbReference>
<keyword evidence="2" id="KW-0472">Membrane</keyword>
<evidence type="ECO:0000256" key="2">
    <source>
        <dbReference type="SAM" id="Phobius"/>
    </source>
</evidence>
<reference evidence="4" key="1">
    <citation type="submission" date="2022-12" db="EMBL/GenBank/DDBJ databases">
        <authorList>
            <person name="Wang J."/>
        </authorList>
    </citation>
    <scope>NUCLEOTIDE SEQUENCE</scope>
    <source>
        <strain evidence="4">HY-42-06</strain>
    </source>
</reference>
<gene>
    <name evidence="4" type="ORF">OXH55_13950</name>
</gene>
<protein>
    <submittedName>
        <fullName evidence="4">EamA family transporter</fullName>
    </submittedName>
</protein>
<dbReference type="InterPro" id="IPR037185">
    <property type="entry name" value="EmrE-like"/>
</dbReference>
<comment type="similarity">
    <text evidence="1">Belongs to the EamA transporter family.</text>
</comment>
<proteinExistence type="inferred from homology"/>
<evidence type="ECO:0000313" key="5">
    <source>
        <dbReference type="Proteomes" id="UP001079657"/>
    </source>
</evidence>
<dbReference type="SUPFAM" id="SSF103481">
    <property type="entry name" value="Multidrug resistance efflux transporter EmrE"/>
    <property type="match status" value="2"/>
</dbReference>
<feature type="transmembrane region" description="Helical" evidence="2">
    <location>
        <begin position="149"/>
        <end position="167"/>
    </location>
</feature>
<feature type="transmembrane region" description="Helical" evidence="2">
    <location>
        <begin position="301"/>
        <end position="319"/>
    </location>
</feature>
<dbReference type="Proteomes" id="UP001079657">
    <property type="component" value="Unassembled WGS sequence"/>
</dbReference>
<feature type="transmembrane region" description="Helical" evidence="2">
    <location>
        <begin position="217"/>
        <end position="237"/>
    </location>
</feature>
<feature type="transmembrane region" description="Helical" evidence="2">
    <location>
        <begin position="276"/>
        <end position="295"/>
    </location>
</feature>
<comment type="caution">
    <text evidence="4">The sequence shown here is derived from an EMBL/GenBank/DDBJ whole genome shotgun (WGS) entry which is preliminary data.</text>
</comment>
<feature type="transmembrane region" description="Helical" evidence="2">
    <location>
        <begin position="53"/>
        <end position="76"/>
    </location>
</feature>
<feature type="transmembrane region" description="Helical" evidence="2">
    <location>
        <begin position="243"/>
        <end position="264"/>
    </location>
</feature>
<evidence type="ECO:0000256" key="1">
    <source>
        <dbReference type="ARBA" id="ARBA00007362"/>
    </source>
</evidence>
<name>A0ABT4CRQ1_9CLOT</name>
<organism evidence="4 5">
    <name type="scientific">Clostridium ganghwense</name>
    <dbReference type="NCBI Taxonomy" id="312089"/>
    <lineage>
        <taxon>Bacteria</taxon>
        <taxon>Bacillati</taxon>
        <taxon>Bacillota</taxon>
        <taxon>Clostridia</taxon>
        <taxon>Eubacteriales</taxon>
        <taxon>Clostridiaceae</taxon>
        <taxon>Clostridium</taxon>
    </lineage>
</organism>
<dbReference type="EMBL" id="JAPQES010000005">
    <property type="protein sequence ID" value="MCY6371745.1"/>
    <property type="molecule type" value="Genomic_DNA"/>
</dbReference>
<feature type="transmembrane region" description="Helical" evidence="2">
    <location>
        <begin position="20"/>
        <end position="41"/>
    </location>
</feature>
<feature type="domain" description="EamA" evidence="3">
    <location>
        <begin position="19"/>
        <end position="163"/>
    </location>
</feature>
<keyword evidence="2" id="KW-1133">Transmembrane helix</keyword>
<keyword evidence="5" id="KW-1185">Reference proteome</keyword>
<dbReference type="PANTHER" id="PTHR22911">
    <property type="entry name" value="ACYL-MALONYL CONDENSING ENZYME-RELATED"/>
    <property type="match status" value="1"/>
</dbReference>
<keyword evidence="2" id="KW-0812">Transmembrane</keyword>